<feature type="compositionally biased region" description="Low complexity" evidence="6">
    <location>
        <begin position="8"/>
        <end position="32"/>
    </location>
</feature>
<dbReference type="PROSITE" id="PS51387">
    <property type="entry name" value="FAD_PCMH"/>
    <property type="match status" value="1"/>
</dbReference>
<dbReference type="FunFam" id="1.10.45.10:FF:000001">
    <property type="entry name" value="D-lactate dehydrogenase mitochondrial"/>
    <property type="match status" value="1"/>
</dbReference>
<feature type="compositionally biased region" description="Low complexity" evidence="6">
    <location>
        <begin position="39"/>
        <end position="54"/>
    </location>
</feature>
<feature type="domain" description="FAD-binding PCMH-type" evidence="7">
    <location>
        <begin position="91"/>
        <end position="270"/>
    </location>
</feature>
<keyword evidence="4" id="KW-0274">FAD</keyword>
<dbReference type="RefSeq" id="WP_188551542.1">
    <property type="nucleotide sequence ID" value="NZ_BMFY01000014.1"/>
</dbReference>
<dbReference type="GO" id="GO:0071949">
    <property type="term" value="F:FAD binding"/>
    <property type="evidence" value="ECO:0007669"/>
    <property type="project" value="InterPro"/>
</dbReference>
<dbReference type="InterPro" id="IPR004113">
    <property type="entry name" value="FAD-bd_oxidored_4_C"/>
</dbReference>
<dbReference type="Proteomes" id="UP000616114">
    <property type="component" value="Unassembled WGS sequence"/>
</dbReference>
<dbReference type="EMBL" id="BMFY01000014">
    <property type="protein sequence ID" value="GGA23561.1"/>
    <property type="molecule type" value="Genomic_DNA"/>
</dbReference>
<evidence type="ECO:0000313" key="8">
    <source>
        <dbReference type="EMBL" id="GGA23561.1"/>
    </source>
</evidence>
<reference evidence="8" key="2">
    <citation type="submission" date="2020-09" db="EMBL/GenBank/DDBJ databases">
        <authorList>
            <person name="Sun Q."/>
            <person name="Zhou Y."/>
        </authorList>
    </citation>
    <scope>NUCLEOTIDE SEQUENCE</scope>
    <source>
        <strain evidence="8">CGMCC 1.12785</strain>
    </source>
</reference>
<keyword evidence="5" id="KW-0560">Oxidoreductase</keyword>
<name>A0A8J2XJY1_9MICO</name>
<dbReference type="Pfam" id="PF02913">
    <property type="entry name" value="FAD-oxidase_C"/>
    <property type="match status" value="1"/>
</dbReference>
<evidence type="ECO:0000256" key="6">
    <source>
        <dbReference type="SAM" id="MobiDB-lite"/>
    </source>
</evidence>
<dbReference type="InterPro" id="IPR051914">
    <property type="entry name" value="FAD-linked_OxidoTrans_Type4"/>
</dbReference>
<dbReference type="Gene3D" id="1.10.45.10">
    <property type="entry name" value="Vanillyl-alcohol Oxidase, Chain A, domain 4"/>
    <property type="match status" value="1"/>
</dbReference>
<dbReference type="FunFam" id="3.30.70.2740:FF:000001">
    <property type="entry name" value="D-lactate dehydrogenase mitochondrial"/>
    <property type="match status" value="1"/>
</dbReference>
<dbReference type="SUPFAM" id="SSF55103">
    <property type="entry name" value="FAD-linked oxidases, C-terminal domain"/>
    <property type="match status" value="1"/>
</dbReference>
<evidence type="ECO:0000256" key="5">
    <source>
        <dbReference type="ARBA" id="ARBA00023002"/>
    </source>
</evidence>
<dbReference type="Gene3D" id="3.30.465.10">
    <property type="match status" value="1"/>
</dbReference>
<organism evidence="8 9">
    <name type="scientific">Sediminivirga luteola</name>
    <dbReference type="NCBI Taxonomy" id="1774748"/>
    <lineage>
        <taxon>Bacteria</taxon>
        <taxon>Bacillati</taxon>
        <taxon>Actinomycetota</taxon>
        <taxon>Actinomycetes</taxon>
        <taxon>Micrococcales</taxon>
        <taxon>Brevibacteriaceae</taxon>
        <taxon>Sediminivirga</taxon>
    </lineage>
</organism>
<dbReference type="PANTHER" id="PTHR42934">
    <property type="entry name" value="GLYCOLATE OXIDASE SUBUNIT GLCD"/>
    <property type="match status" value="1"/>
</dbReference>
<feature type="region of interest" description="Disordered" evidence="6">
    <location>
        <begin position="1"/>
        <end position="54"/>
    </location>
</feature>
<comment type="similarity">
    <text evidence="2">Belongs to the FAD-binding oxidoreductase/transferase type 4 family.</text>
</comment>
<evidence type="ECO:0000313" key="9">
    <source>
        <dbReference type="Proteomes" id="UP000616114"/>
    </source>
</evidence>
<dbReference type="InterPro" id="IPR016166">
    <property type="entry name" value="FAD-bd_PCMH"/>
</dbReference>
<dbReference type="Gene3D" id="3.30.70.2740">
    <property type="match status" value="1"/>
</dbReference>
<keyword evidence="3" id="KW-0285">Flavoprotein</keyword>
<dbReference type="InterPro" id="IPR016169">
    <property type="entry name" value="FAD-bd_PCMH_sub2"/>
</dbReference>
<dbReference type="InterPro" id="IPR036318">
    <property type="entry name" value="FAD-bd_PCMH-like_sf"/>
</dbReference>
<dbReference type="AlphaFoldDB" id="A0A8J2XJY1"/>
<evidence type="ECO:0000256" key="4">
    <source>
        <dbReference type="ARBA" id="ARBA00022827"/>
    </source>
</evidence>
<gene>
    <name evidence="8" type="ORF">GCM10011333_28240</name>
</gene>
<accession>A0A8J2XJY1</accession>
<dbReference type="InterPro" id="IPR016164">
    <property type="entry name" value="FAD-linked_Oxase-like_C"/>
</dbReference>
<evidence type="ECO:0000256" key="1">
    <source>
        <dbReference type="ARBA" id="ARBA00001974"/>
    </source>
</evidence>
<comment type="caution">
    <text evidence="8">The sequence shown here is derived from an EMBL/GenBank/DDBJ whole genome shotgun (WGS) entry which is preliminary data.</text>
</comment>
<comment type="cofactor">
    <cofactor evidence="1">
        <name>FAD</name>
        <dbReference type="ChEBI" id="CHEBI:57692"/>
    </cofactor>
</comment>
<keyword evidence="9" id="KW-1185">Reference proteome</keyword>
<dbReference type="GO" id="GO:0016491">
    <property type="term" value="F:oxidoreductase activity"/>
    <property type="evidence" value="ECO:0007669"/>
    <property type="project" value="UniProtKB-KW"/>
</dbReference>
<dbReference type="Pfam" id="PF01565">
    <property type="entry name" value="FAD_binding_4"/>
    <property type="match status" value="1"/>
</dbReference>
<dbReference type="PANTHER" id="PTHR42934:SF2">
    <property type="entry name" value="GLYCOLATE OXIDASE SUBUNIT GLCD"/>
    <property type="match status" value="1"/>
</dbReference>
<evidence type="ECO:0000256" key="2">
    <source>
        <dbReference type="ARBA" id="ARBA00008000"/>
    </source>
</evidence>
<evidence type="ECO:0000259" key="7">
    <source>
        <dbReference type="PROSITE" id="PS51387"/>
    </source>
</evidence>
<dbReference type="InterPro" id="IPR016171">
    <property type="entry name" value="Vanillyl_alc_oxidase_C-sub2"/>
</dbReference>
<evidence type="ECO:0000256" key="3">
    <source>
        <dbReference type="ARBA" id="ARBA00022630"/>
    </source>
</evidence>
<protein>
    <submittedName>
        <fullName evidence="8">FAD-linked oxidase</fullName>
    </submittedName>
</protein>
<proteinExistence type="inferred from homology"/>
<dbReference type="InterPro" id="IPR006094">
    <property type="entry name" value="Oxid_FAD_bind_N"/>
</dbReference>
<reference evidence="8" key="1">
    <citation type="journal article" date="2014" name="Int. J. Syst. Evol. Microbiol.">
        <title>Complete genome sequence of Corynebacterium casei LMG S-19264T (=DSM 44701T), isolated from a smear-ripened cheese.</title>
        <authorList>
            <consortium name="US DOE Joint Genome Institute (JGI-PGF)"/>
            <person name="Walter F."/>
            <person name="Albersmeier A."/>
            <person name="Kalinowski J."/>
            <person name="Ruckert C."/>
        </authorList>
    </citation>
    <scope>NUCLEOTIDE SEQUENCE</scope>
    <source>
        <strain evidence="8">CGMCC 1.12785</strain>
    </source>
</reference>
<dbReference type="SUPFAM" id="SSF56176">
    <property type="entry name" value="FAD-binding/transporter-associated domain-like"/>
    <property type="match status" value="1"/>
</dbReference>
<sequence>MDAQNTRTAQETQAAGEPAAAAGPGTGTTAGTRTERPGAGDAGPPVSALPAAPAPDWNRGELAAVLSRPGILSVDPAVLESYSADHALCEPLGAASALVRAETVEDVQTTLRFAHEHGIPVVPQGARTGLAGGANAVPGCILLNVSRMNRILHVDAAERTATVEPGVINQDLKDHLAGYGLAYPPDPGSVAISSIGGNIATNAGGLCCVKYGVTRDYVRSLKVVLADGSLTTLGARTAKGVAGLDLRGLFIGSEGTLGVVVEATVRLVPALPDPLTAIAVFGAELDAIRTVTAVMSSGLQPSMLEFMDAQTIYQLNELGDFGLDPEAGAILLMQADDAHAAAQLERFTGLAEQHGATEVVYSDDPEDSEALIHIRRQVSAAAELFAARNGGGDLVEDLCVPVTALPEFYAGVAAVRREYDVVISCAGHAGDGNLHPGIFFDAADPDAVRRADAAFDALMALGLELGGTITGEHGVGHLKNRWLARELDDSARALHRQVKQALDPRGILNPGKMLAAL</sequence>